<reference evidence="3" key="1">
    <citation type="journal article" date="2011" name="Genome Res.">
        <title>Phylogeny-wide analysis of social amoeba genomes highlights ancient origins for complex intercellular communication.</title>
        <authorList>
            <person name="Heidel A.J."/>
            <person name="Lawal H.M."/>
            <person name="Felder M."/>
            <person name="Schilde C."/>
            <person name="Helps N.R."/>
            <person name="Tunggal B."/>
            <person name="Rivero F."/>
            <person name="John U."/>
            <person name="Schleicher M."/>
            <person name="Eichinger L."/>
            <person name="Platzer M."/>
            <person name="Noegel A.A."/>
            <person name="Schaap P."/>
            <person name="Gloeckner G."/>
        </authorList>
    </citation>
    <scope>NUCLEOTIDE SEQUENCE [LARGE SCALE GENOMIC DNA]</scope>
    <source>
        <strain evidence="3">SH3</strain>
    </source>
</reference>
<name>F4Q331_CACFS</name>
<accession>F4Q331</accession>
<evidence type="ECO:0000313" key="3">
    <source>
        <dbReference type="Proteomes" id="UP000007797"/>
    </source>
</evidence>
<keyword evidence="3" id="KW-1185">Reference proteome</keyword>
<dbReference type="EMBL" id="GL883021">
    <property type="protein sequence ID" value="EGG16753.1"/>
    <property type="molecule type" value="Genomic_DNA"/>
</dbReference>
<dbReference type="KEGG" id="dfa:DFA_07731"/>
<dbReference type="GeneID" id="14869030"/>
<sequence>MSFAPSSIPKKAGPGQGSFSKPTLSAPSASVSGNRTSGFDL</sequence>
<feature type="region of interest" description="Disordered" evidence="1">
    <location>
        <begin position="1"/>
        <end position="41"/>
    </location>
</feature>
<dbReference type="Proteomes" id="UP000007797">
    <property type="component" value="Unassembled WGS sequence"/>
</dbReference>
<organism evidence="2 3">
    <name type="scientific">Cavenderia fasciculata</name>
    <name type="common">Slime mold</name>
    <name type="synonym">Dictyostelium fasciculatum</name>
    <dbReference type="NCBI Taxonomy" id="261658"/>
    <lineage>
        <taxon>Eukaryota</taxon>
        <taxon>Amoebozoa</taxon>
        <taxon>Evosea</taxon>
        <taxon>Eumycetozoa</taxon>
        <taxon>Dictyostelia</taxon>
        <taxon>Acytosteliales</taxon>
        <taxon>Cavenderiaceae</taxon>
        <taxon>Cavenderia</taxon>
    </lineage>
</organism>
<protein>
    <submittedName>
        <fullName evidence="2">Uncharacterized protein</fullName>
    </submittedName>
</protein>
<gene>
    <name evidence="2" type="ORF">DFA_07731</name>
</gene>
<evidence type="ECO:0000256" key="1">
    <source>
        <dbReference type="SAM" id="MobiDB-lite"/>
    </source>
</evidence>
<dbReference type="AlphaFoldDB" id="F4Q331"/>
<dbReference type="RefSeq" id="XP_004355227.1">
    <property type="nucleotide sequence ID" value="XM_004355175.1"/>
</dbReference>
<evidence type="ECO:0000313" key="2">
    <source>
        <dbReference type="EMBL" id="EGG16753.1"/>
    </source>
</evidence>
<feature type="compositionally biased region" description="Polar residues" evidence="1">
    <location>
        <begin position="17"/>
        <end position="41"/>
    </location>
</feature>
<proteinExistence type="predicted"/>